<comment type="caution">
    <text evidence="2">The sequence shown here is derived from an EMBL/GenBank/DDBJ whole genome shotgun (WGS) entry which is preliminary data.</text>
</comment>
<dbReference type="InterPro" id="IPR014115">
    <property type="entry name" value="TrbI_Ftype"/>
</dbReference>
<keyword evidence="1" id="KW-0472">Membrane</keyword>
<dbReference type="AlphaFoldDB" id="A0A7X2MIB5"/>
<dbReference type="NCBIfam" id="TIGR02744">
    <property type="entry name" value="TrbI_Ftype"/>
    <property type="match status" value="1"/>
</dbReference>
<keyword evidence="1" id="KW-0812">Transmembrane</keyword>
<dbReference type="Proteomes" id="UP000461948">
    <property type="component" value="Unassembled WGS sequence"/>
</dbReference>
<gene>
    <name evidence="2" type="primary">trbI</name>
    <name evidence="2" type="ORF">GKC49_00120</name>
</gene>
<proteinExistence type="predicted"/>
<evidence type="ECO:0000256" key="1">
    <source>
        <dbReference type="SAM" id="Phobius"/>
    </source>
</evidence>
<evidence type="ECO:0000313" key="2">
    <source>
        <dbReference type="EMBL" id="MSE13619.1"/>
    </source>
</evidence>
<evidence type="ECO:0000313" key="3">
    <source>
        <dbReference type="Proteomes" id="UP000461948"/>
    </source>
</evidence>
<organism evidence="2 3">
    <name type="scientific">Enterobacter agglomerans</name>
    <name type="common">Erwinia herbicola</name>
    <name type="synonym">Pantoea agglomerans</name>
    <dbReference type="NCBI Taxonomy" id="549"/>
    <lineage>
        <taxon>Bacteria</taxon>
        <taxon>Pseudomonadati</taxon>
        <taxon>Pseudomonadota</taxon>
        <taxon>Gammaproteobacteria</taxon>
        <taxon>Enterobacterales</taxon>
        <taxon>Erwiniaceae</taxon>
        <taxon>Pantoea</taxon>
        <taxon>Pantoea agglomerans group</taxon>
    </lineage>
</organism>
<sequence length="148" mass="15444">MQEDRQPPQQVATQSADNAGMSDGVRVTAAARLMRSRGIRLAAFAALVIAISAGVSALVAQAVQPDYVVFDMKGTIDTFRQQTAQQPVEKGALESLTKRFGAALDASLSDWQAAHGGVILVKGAVVAGVTDITPVIQADIARQMQGAP</sequence>
<name>A0A7X2MIB5_ENTAG</name>
<keyword evidence="1" id="KW-1133">Transmembrane helix</keyword>
<feature type="transmembrane region" description="Helical" evidence="1">
    <location>
        <begin position="41"/>
        <end position="63"/>
    </location>
</feature>
<dbReference type="Pfam" id="PF09677">
    <property type="entry name" value="TrbI_Ftype"/>
    <property type="match status" value="1"/>
</dbReference>
<dbReference type="EMBL" id="WKLC01000001">
    <property type="protein sequence ID" value="MSE13619.1"/>
    <property type="molecule type" value="Genomic_DNA"/>
</dbReference>
<protein>
    <submittedName>
        <fullName evidence="2">Type-F conjugative transfer system protein TrbI</fullName>
    </submittedName>
</protein>
<reference evidence="2 3" key="1">
    <citation type="submission" date="2019-11" db="EMBL/GenBank/DDBJ databases">
        <title>Draft Genome Sequence of Plant Growth-Promoting Rhizosphere-Associated Bacteria.</title>
        <authorList>
            <person name="Vasilyev I.Y."/>
            <person name="Radchenko V."/>
            <person name="Ilnitskaya E.V."/>
        </authorList>
    </citation>
    <scope>NUCLEOTIDE SEQUENCE [LARGE SCALE GENOMIC DNA]</scope>
    <source>
        <strain evidence="2 3">VRA_MhP_f</strain>
    </source>
</reference>
<accession>A0A7X2MIB5</accession>